<sequence length="335" mass="35550">MKASHAIAILLGLATSAANAIDVEYGDWAVACDNTRRCEAVGFQRDSAGEEPVALHLVREAGPEQPASLTLMLDTGRGNVPDKVSITVGQVVLHDVVPEQEIDEDKAARLIPALLKGERAEIRAGARHWAVSLNGASAALLKIDDVQGRVGTPGALVRKGTKSESSVLPALPVPVLRAARLDRAGPTDQRLLAAILKSIGKRDCSRDEQDPDSMVRSLDRPSGGKVLVMIQCGHGSYQSASDVWIANAKPPYAPVPAVLPRLADNHDNSVANGGFDDGVLSSYDKLQATAECGTSTKWLWTAQGFKLLDATRATMCRGFPEGISLRTWTAALAPK</sequence>
<gene>
    <name evidence="2" type="ORF">IV454_09890</name>
</gene>
<evidence type="ECO:0000313" key="3">
    <source>
        <dbReference type="Proteomes" id="UP000662888"/>
    </source>
</evidence>
<proteinExistence type="predicted"/>
<dbReference type="InterPro" id="IPR009560">
    <property type="entry name" value="DUF1176"/>
</dbReference>
<accession>A0AA49AAH9</accession>
<feature type="signal peptide" evidence="1">
    <location>
        <begin position="1"/>
        <end position="20"/>
    </location>
</feature>
<keyword evidence="3" id="KW-1185">Reference proteome</keyword>
<organism evidence="2 3">
    <name type="scientific">Massilia antarctica</name>
    <dbReference type="NCBI Taxonomy" id="2765360"/>
    <lineage>
        <taxon>Bacteria</taxon>
        <taxon>Pseudomonadati</taxon>
        <taxon>Pseudomonadota</taxon>
        <taxon>Betaproteobacteria</taxon>
        <taxon>Burkholderiales</taxon>
        <taxon>Oxalobacteraceae</taxon>
        <taxon>Telluria group</taxon>
        <taxon>Massilia</taxon>
    </lineage>
</organism>
<reference evidence="2 3" key="1">
    <citation type="submission" date="2020-11" db="EMBL/GenBank/DDBJ databases">
        <authorList>
            <person name="Sun Q."/>
        </authorList>
    </citation>
    <scope>NUCLEOTIDE SEQUENCE [LARGE SCALE GENOMIC DNA]</scope>
    <source>
        <strain evidence="2 3">P8398</strain>
    </source>
</reference>
<evidence type="ECO:0000256" key="1">
    <source>
        <dbReference type="SAM" id="SignalP"/>
    </source>
</evidence>
<feature type="chain" id="PRO_5047162879" evidence="1">
    <location>
        <begin position="21"/>
        <end position="335"/>
    </location>
</feature>
<evidence type="ECO:0000313" key="2">
    <source>
        <dbReference type="EMBL" id="QPI51770.1"/>
    </source>
</evidence>
<dbReference type="EMBL" id="CP065053">
    <property type="protein sequence ID" value="QPI51770.1"/>
    <property type="molecule type" value="Genomic_DNA"/>
</dbReference>
<dbReference type="Proteomes" id="UP000662888">
    <property type="component" value="Chromosome"/>
</dbReference>
<keyword evidence="1" id="KW-0732">Signal</keyword>
<name>A0AA49AAH9_9BURK</name>
<dbReference type="Pfam" id="PF06674">
    <property type="entry name" value="DUF1176"/>
    <property type="match status" value="1"/>
</dbReference>
<protein>
    <submittedName>
        <fullName evidence="2">DUF1176 domain-containing protein</fullName>
    </submittedName>
</protein>
<dbReference type="RefSeq" id="WP_206091336.1">
    <property type="nucleotide sequence ID" value="NZ_CP065053.1"/>
</dbReference>